<evidence type="ECO:0000313" key="1">
    <source>
        <dbReference type="EMBL" id="ALA57271.1"/>
    </source>
</evidence>
<organism evidence="1 2">
    <name type="scientific">Nitrospira moscoviensis</name>
    <dbReference type="NCBI Taxonomy" id="42253"/>
    <lineage>
        <taxon>Bacteria</taxon>
        <taxon>Pseudomonadati</taxon>
        <taxon>Nitrospirota</taxon>
        <taxon>Nitrospiria</taxon>
        <taxon>Nitrospirales</taxon>
        <taxon>Nitrospiraceae</taxon>
        <taxon>Nitrospira</taxon>
    </lineage>
</organism>
<dbReference type="EMBL" id="CP011801">
    <property type="protein sequence ID" value="ALA57271.1"/>
    <property type="molecule type" value="Genomic_DNA"/>
</dbReference>
<dbReference type="AlphaFoldDB" id="A0A0K2G8H2"/>
<dbReference type="PATRIC" id="fig|42253.5.peg.819"/>
<dbReference type="InterPro" id="IPR018700">
    <property type="entry name" value="DUF2204"/>
</dbReference>
<dbReference type="KEGG" id="nmv:NITMOv2_0836"/>
<sequence>MDRQADLLAVATSLRITPLVDPQSFTRDTMVLLCLDPATGIRIDFIFSFTPYERQAIDRAARISISHAQVRFATPEDLIVHKMLAARPRDHEDVTGILLKQPHLDLAYVRHWLVEFAAATSQPLVKQFETLVKSLQ</sequence>
<reference evidence="1 2" key="1">
    <citation type="journal article" date="2015" name="Proc. Natl. Acad. Sci. U.S.A.">
        <title>Expanded metabolic versatility of ubiquitous nitrite-oxidizing bacteria from the genus Nitrospira.</title>
        <authorList>
            <person name="Koch H."/>
            <person name="Lucker S."/>
            <person name="Albertsen M."/>
            <person name="Kitzinger K."/>
            <person name="Herbold C."/>
            <person name="Spieck E."/>
            <person name="Nielsen P.H."/>
            <person name="Wagner M."/>
            <person name="Daims H."/>
        </authorList>
    </citation>
    <scope>NUCLEOTIDE SEQUENCE [LARGE SCALE GENOMIC DNA]</scope>
    <source>
        <strain evidence="1 2">NSP M-1</strain>
    </source>
</reference>
<dbReference type="STRING" id="42253.NITMOv2_0836"/>
<gene>
    <name evidence="1" type="ORF">NITMOv2_0836</name>
</gene>
<dbReference type="Proteomes" id="UP000069205">
    <property type="component" value="Chromosome"/>
</dbReference>
<evidence type="ECO:0000313" key="2">
    <source>
        <dbReference type="Proteomes" id="UP000069205"/>
    </source>
</evidence>
<accession>A0A0K2G8H2</accession>
<protein>
    <submittedName>
        <fullName evidence="1">Uncharacterized protein</fullName>
    </submittedName>
</protein>
<dbReference type="OrthoDB" id="5519456at2"/>
<proteinExistence type="predicted"/>
<keyword evidence="2" id="KW-1185">Reference proteome</keyword>
<dbReference type="RefSeq" id="WP_053378633.1">
    <property type="nucleotide sequence ID" value="NZ_CP011801.1"/>
</dbReference>
<dbReference type="Pfam" id="PF09970">
    <property type="entry name" value="DUF2204"/>
    <property type="match status" value="1"/>
</dbReference>
<name>A0A0K2G8H2_NITMO</name>